<dbReference type="GO" id="GO:0046872">
    <property type="term" value="F:metal ion binding"/>
    <property type="evidence" value="ECO:0007669"/>
    <property type="project" value="UniProtKB-KW"/>
</dbReference>
<keyword evidence="13 23" id="KW-1133">Transmembrane helix</keyword>
<dbReference type="InterPro" id="IPR059000">
    <property type="entry name" value="ATPase_P-type_domA"/>
</dbReference>
<feature type="transmembrane region" description="Helical" evidence="23">
    <location>
        <begin position="962"/>
        <end position="983"/>
    </location>
</feature>
<keyword evidence="6 23" id="KW-0812">Transmembrane</keyword>
<evidence type="ECO:0000256" key="5">
    <source>
        <dbReference type="ARBA" id="ARBA00022538"/>
    </source>
</evidence>
<dbReference type="NCBIfam" id="TIGR01494">
    <property type="entry name" value="ATPase_P-type"/>
    <property type="match status" value="2"/>
</dbReference>
<evidence type="ECO:0000256" key="2">
    <source>
        <dbReference type="ARBA" id="ARBA00004651"/>
    </source>
</evidence>
<feature type="transmembrane region" description="Helical" evidence="23">
    <location>
        <begin position="325"/>
        <end position="350"/>
    </location>
</feature>
<dbReference type="SUPFAM" id="SSF81660">
    <property type="entry name" value="Metal cation-transporting ATPase, ATP-binding domain N"/>
    <property type="match status" value="1"/>
</dbReference>
<evidence type="ECO:0000313" key="26">
    <source>
        <dbReference type="Proteomes" id="UP000503462"/>
    </source>
</evidence>
<feature type="transmembrane region" description="Helical" evidence="23">
    <location>
        <begin position="298"/>
        <end position="319"/>
    </location>
</feature>
<dbReference type="PRINTS" id="PR00119">
    <property type="entry name" value="CATATPASE"/>
</dbReference>
<dbReference type="SFLD" id="SFLDF00027">
    <property type="entry name" value="p-type_atpase"/>
    <property type="match status" value="1"/>
</dbReference>
<keyword evidence="3" id="KW-0813">Transport</keyword>
<keyword evidence="5" id="KW-0633">Potassium transport</keyword>
<evidence type="ECO:0000256" key="4">
    <source>
        <dbReference type="ARBA" id="ARBA00022475"/>
    </source>
</evidence>
<evidence type="ECO:0000256" key="7">
    <source>
        <dbReference type="ARBA" id="ARBA00022723"/>
    </source>
</evidence>
<dbReference type="Pfam" id="PF13246">
    <property type="entry name" value="Cation_ATPase"/>
    <property type="match status" value="1"/>
</dbReference>
<dbReference type="GO" id="GO:0008554">
    <property type="term" value="F:P-type sodium transporter activity"/>
    <property type="evidence" value="ECO:0007669"/>
    <property type="project" value="UniProtKB-EC"/>
</dbReference>
<evidence type="ECO:0000256" key="15">
    <source>
        <dbReference type="ARBA" id="ARBA00023065"/>
    </source>
</evidence>
<dbReference type="SFLD" id="SFLDG00002">
    <property type="entry name" value="C1.7:_P-type_atpase_like"/>
    <property type="match status" value="1"/>
</dbReference>
<dbReference type="InterPro" id="IPR006414">
    <property type="entry name" value="P-type_ATPase_IID"/>
</dbReference>
<evidence type="ECO:0000313" key="25">
    <source>
        <dbReference type="EMBL" id="QIW96105.1"/>
    </source>
</evidence>
<evidence type="ECO:0000256" key="13">
    <source>
        <dbReference type="ARBA" id="ARBA00022989"/>
    </source>
</evidence>
<feature type="transmembrane region" description="Helical" evidence="23">
    <location>
        <begin position="76"/>
        <end position="94"/>
    </location>
</feature>
<dbReference type="FunFam" id="3.40.1110.10:FF:000039">
    <property type="entry name" value="Sodium P-type ATPase"/>
    <property type="match status" value="1"/>
</dbReference>
<evidence type="ECO:0000256" key="17">
    <source>
        <dbReference type="ARBA" id="ARBA00023201"/>
    </source>
</evidence>
<dbReference type="GO" id="GO:0006813">
    <property type="term" value="P:potassium ion transport"/>
    <property type="evidence" value="ECO:0007669"/>
    <property type="project" value="UniProtKB-KW"/>
</dbReference>
<dbReference type="InterPro" id="IPR004014">
    <property type="entry name" value="ATPase_P-typ_cation-transptr_N"/>
</dbReference>
<keyword evidence="8" id="KW-0547">Nucleotide-binding</keyword>
<dbReference type="OrthoDB" id="3352408at2759"/>
<dbReference type="AlphaFoldDB" id="A0A6H0XN24"/>
<protein>
    <recommendedName>
        <fullName evidence="19">P-type Na(+) transporter</fullName>
        <ecNumber evidence="19">7.2.2.3</ecNumber>
    </recommendedName>
</protein>
<dbReference type="Gene3D" id="1.20.1110.10">
    <property type="entry name" value="Calcium-transporting ATPase, transmembrane domain"/>
    <property type="match status" value="2"/>
</dbReference>
<dbReference type="EC" id="7.2.2.3" evidence="19"/>
<proteinExistence type="inferred from homology"/>
<evidence type="ECO:0000256" key="6">
    <source>
        <dbReference type="ARBA" id="ARBA00022692"/>
    </source>
</evidence>
<evidence type="ECO:0000256" key="9">
    <source>
        <dbReference type="ARBA" id="ARBA00022840"/>
    </source>
</evidence>
<keyword evidence="9" id="KW-0067">ATP-binding</keyword>
<keyword evidence="12" id="KW-1278">Translocase</keyword>
<comment type="cofactor">
    <cofactor evidence="1">
        <name>Mg(2+)</name>
        <dbReference type="ChEBI" id="CHEBI:18420"/>
    </cofactor>
</comment>
<dbReference type="Pfam" id="PF00122">
    <property type="entry name" value="E1-E2_ATPase"/>
    <property type="match status" value="1"/>
</dbReference>
<evidence type="ECO:0000256" key="23">
    <source>
        <dbReference type="SAM" id="Phobius"/>
    </source>
</evidence>
<keyword evidence="26" id="KW-1185">Reference proteome</keyword>
<dbReference type="InterPro" id="IPR023298">
    <property type="entry name" value="ATPase_P-typ_TM_dom_sf"/>
</dbReference>
<keyword evidence="15" id="KW-0406">Ion transport</keyword>
<dbReference type="GO" id="GO:0005524">
    <property type="term" value="F:ATP binding"/>
    <property type="evidence" value="ECO:0007669"/>
    <property type="project" value="UniProtKB-KW"/>
</dbReference>
<evidence type="ECO:0000256" key="21">
    <source>
        <dbReference type="ARBA" id="ARBA00049499"/>
    </source>
</evidence>
<feature type="transmembrane region" description="Helical" evidence="23">
    <location>
        <begin position="786"/>
        <end position="807"/>
    </location>
</feature>
<dbReference type="InterPro" id="IPR023299">
    <property type="entry name" value="ATPase_P-typ_cyto_dom_N"/>
</dbReference>
<evidence type="ECO:0000259" key="24">
    <source>
        <dbReference type="SMART" id="SM00831"/>
    </source>
</evidence>
<dbReference type="FunFam" id="3.40.50.1000:FF:000047">
    <property type="entry name" value="Sodium P-type ATPase"/>
    <property type="match status" value="1"/>
</dbReference>
<evidence type="ECO:0000256" key="11">
    <source>
        <dbReference type="ARBA" id="ARBA00022958"/>
    </source>
</evidence>
<feature type="transmembrane region" description="Helical" evidence="23">
    <location>
        <begin position="100"/>
        <end position="119"/>
    </location>
</feature>
<feature type="transmembrane region" description="Helical" evidence="23">
    <location>
        <begin position="995"/>
        <end position="1014"/>
    </location>
</feature>
<keyword evidence="10" id="KW-0460">Magnesium</keyword>
<evidence type="ECO:0000256" key="19">
    <source>
        <dbReference type="ARBA" id="ARBA00035029"/>
    </source>
</evidence>
<dbReference type="Proteomes" id="UP000503462">
    <property type="component" value="Chromosome 1"/>
</dbReference>
<keyword evidence="16 23" id="KW-0472">Membrane</keyword>
<evidence type="ECO:0000256" key="22">
    <source>
        <dbReference type="SAM" id="MobiDB-lite"/>
    </source>
</evidence>
<dbReference type="EMBL" id="CP051139">
    <property type="protein sequence ID" value="QIW96105.1"/>
    <property type="molecule type" value="Genomic_DNA"/>
</dbReference>
<reference evidence="25 26" key="1">
    <citation type="journal article" date="2016" name="Sci. Rep.">
        <title>Peltaster fructicola genome reveals evolution from an invasive phytopathogen to an ectophytic parasite.</title>
        <authorList>
            <person name="Xu C."/>
            <person name="Chen H."/>
            <person name="Gleason M.L."/>
            <person name="Xu J.R."/>
            <person name="Liu H."/>
            <person name="Zhang R."/>
            <person name="Sun G."/>
        </authorList>
    </citation>
    <scope>NUCLEOTIDE SEQUENCE [LARGE SCALE GENOMIC DNA]</scope>
    <source>
        <strain evidence="25 26">LNHT1506</strain>
    </source>
</reference>
<keyword evidence="4" id="KW-1003">Cell membrane</keyword>
<dbReference type="InterPro" id="IPR036412">
    <property type="entry name" value="HAD-like_sf"/>
</dbReference>
<keyword evidence="11" id="KW-0630">Potassium</keyword>
<dbReference type="FunFam" id="1.20.1110.10:FF:000015">
    <property type="entry name" value="Sodium ion P-type ATPase"/>
    <property type="match status" value="1"/>
</dbReference>
<dbReference type="InterPro" id="IPR023214">
    <property type="entry name" value="HAD_sf"/>
</dbReference>
<sequence>MSSNEEAHKHVSGQSNTPLTHPAHALPWRDVALELETDIDDGLTSTNAQQRLEQHGRNELGNGSKVNPAKILLRQVANAMTLVLILAMAVSFGIRSWIEGGVVAAVIIVNIAVGFTQEFKAEKTMDSLRSLSSPTASAVRDGKTVTVATVEIVPGDLVEMKAGDTIPADVRLVEAINFETDEALLTGESLPIRKNVDQVYPDLTSPGDRCNIAYSSSTVTKGRASGVVFATGMHTEIGSIASALRKKDSKLRPVKTNKDGVKKPHRYVEAAVLTLYDSVGHFLGINVGTPLQRRLSRLAILLFFIAVVCAIIVLGANEFRDRQEVIIYAVATGLSMIPASLVVVLTIAMAAGTQRMVQRHVIVRNLKSLEALGGVTDICSDKTGTLTQGKMVAKKAWIPASGTFTVGDSNEPFNPTAASITFSEQAPLDMAESDAGSKIDQHFHNNQEALQEYLKVASLANLATVHETDSHEWHARGDPTEIAIQVFAARFKHNRRDSVSGDHPAWKMLAEFPFDSDVKKMSVLFKDQKNGQMFVFTKGAVERIISSCSTYIDQSGELKEMSDEFRSHILDNMESLARLGLRVLALASREYNEAYEEGVELDRKLIEDNLYFRGLIGIFDPPRPESAPSVRQCHEAGIDVHMLTGDHIGTARAIASQVGILPPNMDHLSQDVANSMVMTAGRFDELSDDEIDRLPVLPLVIARCAPSTKVRMVEALHRRGRFAAMTGDGTNDAPSLKTADVGIAMGQSGSDVAKDASDIILTDDNFASILAAVQEGRRTFDNIQKFVLHLLSQNIAQAFILLIGLVFKDAENISVFPLAPVEILWIIMITSGLPDMGLGFERAAPDIMKRSPAVFRRGIFSTEFMIDMCFYGVWIAALCLAGFVLVLYGWGTDSIGFRCNESIDDGCREVFHARATCFAIMTWLSLFLAWECIDLRRSFFRMTPGSKRIFTQWMLDVWRNQFLFWSIIAGFITIFPLLYIPVINDVVFKHTGISWEWGIVFVAAGLFFVGAESYKAAKRAFIRRRDAKLTPDVADDDISSRAFKRYLTDSSGMTEKTVV</sequence>
<dbReference type="InterPro" id="IPR001757">
    <property type="entry name" value="P_typ_ATPase"/>
</dbReference>
<dbReference type="CDD" id="cd02086">
    <property type="entry name" value="P-type_ATPase_Na_ENA"/>
    <property type="match status" value="1"/>
</dbReference>
<keyword evidence="7" id="KW-0479">Metal-binding</keyword>
<dbReference type="SMART" id="SM00831">
    <property type="entry name" value="Cation_ATPase_N"/>
    <property type="match status" value="1"/>
</dbReference>
<evidence type="ECO:0000256" key="10">
    <source>
        <dbReference type="ARBA" id="ARBA00022842"/>
    </source>
</evidence>
<dbReference type="Pfam" id="PF00689">
    <property type="entry name" value="Cation_ATPase_C"/>
    <property type="match status" value="1"/>
</dbReference>
<comment type="catalytic activity">
    <reaction evidence="21">
        <text>Na(+)(in) + ATP + H2O = Na(+)(out) + ADP + phosphate + H(+)</text>
        <dbReference type="Rhea" id="RHEA:14633"/>
        <dbReference type="ChEBI" id="CHEBI:15377"/>
        <dbReference type="ChEBI" id="CHEBI:15378"/>
        <dbReference type="ChEBI" id="CHEBI:29101"/>
        <dbReference type="ChEBI" id="CHEBI:30616"/>
        <dbReference type="ChEBI" id="CHEBI:43474"/>
        <dbReference type="ChEBI" id="CHEBI:456216"/>
        <dbReference type="EC" id="7.2.2.3"/>
    </reaction>
    <physiologicalReaction direction="left-to-right" evidence="21">
        <dbReference type="Rhea" id="RHEA:14634"/>
    </physiologicalReaction>
</comment>
<dbReference type="GO" id="GO:0005886">
    <property type="term" value="C:plasma membrane"/>
    <property type="evidence" value="ECO:0007669"/>
    <property type="project" value="UniProtKB-SubCell"/>
</dbReference>
<evidence type="ECO:0000256" key="1">
    <source>
        <dbReference type="ARBA" id="ARBA00001946"/>
    </source>
</evidence>
<feature type="region of interest" description="Disordered" evidence="22">
    <location>
        <begin position="1"/>
        <end position="22"/>
    </location>
</feature>
<dbReference type="GO" id="GO:0016887">
    <property type="term" value="F:ATP hydrolysis activity"/>
    <property type="evidence" value="ECO:0007669"/>
    <property type="project" value="InterPro"/>
</dbReference>
<dbReference type="Pfam" id="PF00690">
    <property type="entry name" value="Cation_ATPase_N"/>
    <property type="match status" value="1"/>
</dbReference>
<evidence type="ECO:0000256" key="8">
    <source>
        <dbReference type="ARBA" id="ARBA00022741"/>
    </source>
</evidence>
<organism evidence="25 26">
    <name type="scientific">Peltaster fructicola</name>
    <dbReference type="NCBI Taxonomy" id="286661"/>
    <lineage>
        <taxon>Eukaryota</taxon>
        <taxon>Fungi</taxon>
        <taxon>Dikarya</taxon>
        <taxon>Ascomycota</taxon>
        <taxon>Pezizomycotina</taxon>
        <taxon>Dothideomycetes</taxon>
        <taxon>Dothideomycetes incertae sedis</taxon>
        <taxon>Peltaster</taxon>
    </lineage>
</organism>
<evidence type="ECO:0000256" key="14">
    <source>
        <dbReference type="ARBA" id="ARBA00023053"/>
    </source>
</evidence>
<dbReference type="SUPFAM" id="SSF81653">
    <property type="entry name" value="Calcium ATPase, transduction domain A"/>
    <property type="match status" value="1"/>
</dbReference>
<dbReference type="SUPFAM" id="SSF81665">
    <property type="entry name" value="Calcium ATPase, transmembrane domain M"/>
    <property type="match status" value="1"/>
</dbReference>
<feature type="transmembrane region" description="Helical" evidence="23">
    <location>
        <begin position="813"/>
        <end position="833"/>
    </location>
</feature>
<comment type="similarity">
    <text evidence="18">Belongs to the cation transport ATPase (P-type) (TC 3.A.3) family. Type IID subfamily.</text>
</comment>
<feature type="transmembrane region" description="Helical" evidence="23">
    <location>
        <begin position="911"/>
        <end position="933"/>
    </location>
</feature>
<evidence type="ECO:0000256" key="3">
    <source>
        <dbReference type="ARBA" id="ARBA00022448"/>
    </source>
</evidence>
<dbReference type="PROSITE" id="PS00154">
    <property type="entry name" value="ATPASE_E1_E2"/>
    <property type="match status" value="1"/>
</dbReference>
<dbReference type="FunFam" id="1.20.1110.10:FF:000020">
    <property type="entry name" value="Sodium ion P-type ATPase"/>
    <property type="match status" value="1"/>
</dbReference>
<evidence type="ECO:0000256" key="16">
    <source>
        <dbReference type="ARBA" id="ARBA00023136"/>
    </source>
</evidence>
<gene>
    <name evidence="25" type="ORF">AMS68_001623</name>
</gene>
<dbReference type="InterPro" id="IPR018303">
    <property type="entry name" value="ATPase_P-typ_P_site"/>
</dbReference>
<dbReference type="SFLD" id="SFLDS00003">
    <property type="entry name" value="Haloacid_Dehalogenase"/>
    <property type="match status" value="1"/>
</dbReference>
<name>A0A6H0XN24_9PEZI</name>
<feature type="domain" description="Cation-transporting P-type ATPase N-terminal" evidence="24">
    <location>
        <begin position="22"/>
        <end position="96"/>
    </location>
</feature>
<dbReference type="Gene3D" id="3.40.50.1000">
    <property type="entry name" value="HAD superfamily/HAD-like"/>
    <property type="match status" value="1"/>
</dbReference>
<dbReference type="InterPro" id="IPR008250">
    <property type="entry name" value="ATPase_P-typ_transduc_dom_A_sf"/>
</dbReference>
<dbReference type="Gene3D" id="2.70.150.10">
    <property type="entry name" value="Calcium-transporting ATPase, cytoplasmic transduction domain A"/>
    <property type="match status" value="1"/>
</dbReference>
<dbReference type="InterPro" id="IPR006068">
    <property type="entry name" value="ATPase_P-typ_cation-transptr_C"/>
</dbReference>
<feature type="transmembrane region" description="Helical" evidence="23">
    <location>
        <begin position="869"/>
        <end position="891"/>
    </location>
</feature>
<dbReference type="PANTHER" id="PTHR42861">
    <property type="entry name" value="CALCIUM-TRANSPORTING ATPASE"/>
    <property type="match status" value="1"/>
</dbReference>
<dbReference type="InterPro" id="IPR044492">
    <property type="entry name" value="P_typ_ATPase_HD_dom"/>
</dbReference>
<evidence type="ECO:0000256" key="12">
    <source>
        <dbReference type="ARBA" id="ARBA00022967"/>
    </source>
</evidence>
<dbReference type="NCBIfam" id="TIGR01523">
    <property type="entry name" value="ATPase-IID_K-Na"/>
    <property type="match status" value="1"/>
</dbReference>
<evidence type="ECO:0000256" key="20">
    <source>
        <dbReference type="ARBA" id="ARBA00048599"/>
    </source>
</evidence>
<evidence type="ECO:0000256" key="18">
    <source>
        <dbReference type="ARBA" id="ARBA00035017"/>
    </source>
</evidence>
<dbReference type="Gene3D" id="3.40.1110.10">
    <property type="entry name" value="Calcium-transporting ATPase, cytoplasmic domain N"/>
    <property type="match status" value="1"/>
</dbReference>
<keyword evidence="17" id="KW-0739">Sodium transport</keyword>
<comment type="subcellular location">
    <subcellularLocation>
        <location evidence="2">Cell membrane</location>
        <topology evidence="2">Multi-pass membrane protein</topology>
    </subcellularLocation>
</comment>
<dbReference type="SUPFAM" id="SSF56784">
    <property type="entry name" value="HAD-like"/>
    <property type="match status" value="1"/>
</dbReference>
<comment type="catalytic activity">
    <reaction evidence="20">
        <text>K(+)(in) + ATP + H2O = K(+)(out) + ADP + phosphate + H(+)</text>
        <dbReference type="Rhea" id="RHEA:75815"/>
        <dbReference type="ChEBI" id="CHEBI:15377"/>
        <dbReference type="ChEBI" id="CHEBI:15378"/>
        <dbReference type="ChEBI" id="CHEBI:29103"/>
        <dbReference type="ChEBI" id="CHEBI:30616"/>
        <dbReference type="ChEBI" id="CHEBI:43474"/>
        <dbReference type="ChEBI" id="CHEBI:456216"/>
    </reaction>
</comment>
<keyword evidence="14" id="KW-0915">Sodium</keyword>
<accession>A0A6H0XN24</accession>